<dbReference type="GO" id="GO:0040029">
    <property type="term" value="P:epigenetic regulation of gene expression"/>
    <property type="evidence" value="ECO:0007669"/>
    <property type="project" value="TreeGrafter"/>
</dbReference>
<reference evidence="4 5" key="1">
    <citation type="submission" date="2024-04" db="EMBL/GenBank/DDBJ databases">
        <authorList>
            <person name="Fracassetti M."/>
        </authorList>
    </citation>
    <scope>NUCLEOTIDE SEQUENCE [LARGE SCALE GENOMIC DNA]</scope>
</reference>
<dbReference type="GO" id="GO:0004407">
    <property type="term" value="F:histone deacetylase activity"/>
    <property type="evidence" value="ECO:0007669"/>
    <property type="project" value="InterPro"/>
</dbReference>
<accession>A0AAV2GFY5</accession>
<evidence type="ECO:0000313" key="4">
    <source>
        <dbReference type="EMBL" id="CAL1409650.1"/>
    </source>
</evidence>
<dbReference type="EMBL" id="OZ034821">
    <property type="protein sequence ID" value="CAL1409650.1"/>
    <property type="molecule type" value="Genomic_DNA"/>
</dbReference>
<keyword evidence="2" id="KW-0156">Chromatin regulator</keyword>
<keyword evidence="1" id="KW-0678">Repressor</keyword>
<dbReference type="AlphaFoldDB" id="A0AAV2GFY5"/>
<evidence type="ECO:0000256" key="2">
    <source>
        <dbReference type="ARBA" id="ARBA00022853"/>
    </source>
</evidence>
<evidence type="ECO:0000256" key="1">
    <source>
        <dbReference type="ARBA" id="ARBA00022491"/>
    </source>
</evidence>
<feature type="domain" description="Histone deacetylase" evidence="3">
    <location>
        <begin position="2"/>
        <end position="146"/>
    </location>
</feature>
<dbReference type="GO" id="GO:0005634">
    <property type="term" value="C:nucleus"/>
    <property type="evidence" value="ECO:0007669"/>
    <property type="project" value="TreeGrafter"/>
</dbReference>
<dbReference type="Gene3D" id="3.40.800.20">
    <property type="entry name" value="Histone deacetylase domain"/>
    <property type="match status" value="1"/>
</dbReference>
<dbReference type="SUPFAM" id="SSF52768">
    <property type="entry name" value="Arginase/deacetylase"/>
    <property type="match status" value="1"/>
</dbReference>
<dbReference type="InterPro" id="IPR023696">
    <property type="entry name" value="Ureohydrolase_dom_sf"/>
</dbReference>
<dbReference type="Proteomes" id="UP001497516">
    <property type="component" value="Chromosome 8"/>
</dbReference>
<dbReference type="PANTHER" id="PTHR10625">
    <property type="entry name" value="HISTONE DEACETYLASE HDAC1-RELATED"/>
    <property type="match status" value="1"/>
</dbReference>
<proteinExistence type="predicted"/>
<keyword evidence="5" id="KW-1185">Reference proteome</keyword>
<dbReference type="InterPro" id="IPR003084">
    <property type="entry name" value="HDAC_I/II"/>
</dbReference>
<dbReference type="PRINTS" id="PR01271">
    <property type="entry name" value="HISDACETLASE"/>
</dbReference>
<sequence>MMYIDIDVHHGDGVERAFYSTDMVMTVSFHKYDEINFFHWTGHIMDVGVGLGNNYAVNVPLQDEIDDQSYNHLFTTVVQKATEVCNPGAIVLHSGADSFGGDRLGPFNLTVRSHIDCLCFLKHFNIHLMVLGGGGYTVRNVARCWCFERAVAVGVDD</sequence>
<dbReference type="PANTHER" id="PTHR10625:SF10">
    <property type="entry name" value="HISTONE DEACETYLASE HDAC1"/>
    <property type="match status" value="1"/>
</dbReference>
<evidence type="ECO:0000313" key="5">
    <source>
        <dbReference type="Proteomes" id="UP001497516"/>
    </source>
</evidence>
<dbReference type="InterPro" id="IPR037138">
    <property type="entry name" value="His_deacetylse_dom_sf"/>
</dbReference>
<evidence type="ECO:0000259" key="3">
    <source>
        <dbReference type="Pfam" id="PF00850"/>
    </source>
</evidence>
<name>A0AAV2GFY5_9ROSI</name>
<organism evidence="4 5">
    <name type="scientific">Linum trigynum</name>
    <dbReference type="NCBI Taxonomy" id="586398"/>
    <lineage>
        <taxon>Eukaryota</taxon>
        <taxon>Viridiplantae</taxon>
        <taxon>Streptophyta</taxon>
        <taxon>Embryophyta</taxon>
        <taxon>Tracheophyta</taxon>
        <taxon>Spermatophyta</taxon>
        <taxon>Magnoliopsida</taxon>
        <taxon>eudicotyledons</taxon>
        <taxon>Gunneridae</taxon>
        <taxon>Pentapetalae</taxon>
        <taxon>rosids</taxon>
        <taxon>fabids</taxon>
        <taxon>Malpighiales</taxon>
        <taxon>Linaceae</taxon>
        <taxon>Linum</taxon>
    </lineage>
</organism>
<dbReference type="InterPro" id="IPR023801">
    <property type="entry name" value="His_deacetylse_dom"/>
</dbReference>
<gene>
    <name evidence="4" type="ORF">LTRI10_LOCUS49131</name>
</gene>
<dbReference type="Pfam" id="PF00850">
    <property type="entry name" value="Hist_deacetyl"/>
    <property type="match status" value="1"/>
</dbReference>
<protein>
    <recommendedName>
        <fullName evidence="3">Histone deacetylase domain-containing protein</fullName>
    </recommendedName>
</protein>